<organism evidence="2 3">
    <name type="scientific">Penicillium ucsense</name>
    <dbReference type="NCBI Taxonomy" id="2839758"/>
    <lineage>
        <taxon>Eukaryota</taxon>
        <taxon>Fungi</taxon>
        <taxon>Dikarya</taxon>
        <taxon>Ascomycota</taxon>
        <taxon>Pezizomycotina</taxon>
        <taxon>Eurotiomycetes</taxon>
        <taxon>Eurotiomycetidae</taxon>
        <taxon>Eurotiales</taxon>
        <taxon>Aspergillaceae</taxon>
        <taxon>Penicillium</taxon>
    </lineage>
</organism>
<sequence>MANKRKASTSTAQQGTTHSPLTCNSWTITEESLPPPPADPFEDYSPRDMTGCPPWFGHAEQEEDGENEGRPAKRVRIADDDCRDEGPVISSDNNAPVSAASTDHSIDQNDIAESEVRISQKNEIAAALASQKSSRNFRHGTGDPKKRKRAKRAKSFDEGDRNYVEDDDSEDSDEDDMPGAIHKSERDDVVFILSRQKAKRMAKAVKIPKNAQMGEEEKALYLDLATRGCFPLFPPIWKRDFTTLPDSLFPSTESELDNNDFAFTVHARPKFHAIRAFHALLRAPGHVRDCRILTVRPQDVARKAIKKYLRWAIADAGLTETRETKSAYAVTTQRPREKTLSVVQRATEKMEYLGREHQRMFANIENPYWPTLIGFCICGPIVVILSVDTDPSSPIWETERDSHVKYMGQFDMSKDSQDVWNALAVAIAVIHIRRTMIRLATRYPDVVGVAHPLTGKEEIIDEDL</sequence>
<dbReference type="OrthoDB" id="5286775at2759"/>
<protein>
    <submittedName>
        <fullName evidence="2">Uncharacterized protein</fullName>
    </submittedName>
</protein>
<evidence type="ECO:0000313" key="3">
    <source>
        <dbReference type="Proteomes" id="UP000631181"/>
    </source>
</evidence>
<comment type="caution">
    <text evidence="2">The sequence shown here is derived from an EMBL/GenBank/DDBJ whole genome shotgun (WGS) entry which is preliminary data.</text>
</comment>
<dbReference type="AlphaFoldDB" id="A0A8J8WL07"/>
<dbReference type="EMBL" id="WIWV01000001">
    <property type="protein sequence ID" value="KAF7720317.1"/>
    <property type="molecule type" value="Genomic_DNA"/>
</dbReference>
<name>A0A8J8WL07_9EURO</name>
<feature type="compositionally biased region" description="Basic and acidic residues" evidence="1">
    <location>
        <begin position="67"/>
        <end position="86"/>
    </location>
</feature>
<feature type="compositionally biased region" description="Polar residues" evidence="1">
    <location>
        <begin position="8"/>
        <end position="30"/>
    </location>
</feature>
<dbReference type="Proteomes" id="UP000631181">
    <property type="component" value="Unassembled WGS sequence"/>
</dbReference>
<feature type="compositionally biased region" description="Polar residues" evidence="1">
    <location>
        <begin position="90"/>
        <end position="103"/>
    </location>
</feature>
<feature type="region of interest" description="Disordered" evidence="1">
    <location>
        <begin position="1"/>
        <end position="181"/>
    </location>
</feature>
<keyword evidence="3" id="KW-1185">Reference proteome</keyword>
<feature type="compositionally biased region" description="Basic and acidic residues" evidence="1">
    <location>
        <begin position="154"/>
        <end position="164"/>
    </location>
</feature>
<reference evidence="2" key="1">
    <citation type="journal article" date="2020" name="Front. Microbiol.">
        <title>Gene regulatory networks of Penicillium echinulatum 2HH and Penicillium oxalicum 114-2 inferred by a computational biology approach.</title>
        <authorList>
            <person name="Lenz A.R."/>
            <person name="Galan-Vasquez E."/>
            <person name="Balbinot E."/>
            <person name="De Abreu F.P."/>
            <person name="De Oliveira N.S."/>
            <person name="Da Rosa L.O."/>
            <person name="De Avila E Silva S."/>
            <person name="Camassola M."/>
            <person name="Dillon A.J.P."/>
            <person name="Perez-Rueda E."/>
        </authorList>
    </citation>
    <scope>NUCLEOTIDE SEQUENCE</scope>
    <source>
        <strain evidence="2">S1M29</strain>
    </source>
</reference>
<feature type="compositionally biased region" description="Acidic residues" evidence="1">
    <location>
        <begin position="165"/>
        <end position="177"/>
    </location>
</feature>
<gene>
    <name evidence="2" type="ORF">PECM_000246</name>
</gene>
<evidence type="ECO:0000256" key="1">
    <source>
        <dbReference type="SAM" id="MobiDB-lite"/>
    </source>
</evidence>
<evidence type="ECO:0000313" key="2">
    <source>
        <dbReference type="EMBL" id="KAF7720317.1"/>
    </source>
</evidence>
<proteinExistence type="predicted"/>
<accession>A0A8J8WL07</accession>